<feature type="chain" id="PRO_5012733729" evidence="1">
    <location>
        <begin position="24"/>
        <end position="48"/>
    </location>
</feature>
<reference evidence="2" key="1">
    <citation type="submission" date="2017-03" db="EMBL/GenBank/DDBJ databases">
        <title>The mitochondrial genome of the carnivorous plant Utricularia reniformis (Lentibulariaceae): structure, comparative analysis and evolutionary landmarks.</title>
        <authorList>
            <person name="Silva S.R."/>
            <person name="Alvarenga D.O."/>
            <person name="Michael T.P."/>
            <person name="Miranda V.F.O."/>
            <person name="Varani A.M."/>
        </authorList>
    </citation>
    <scope>NUCLEOTIDE SEQUENCE</scope>
</reference>
<protein>
    <submittedName>
        <fullName evidence="2">Uncharacterized protein</fullName>
    </submittedName>
</protein>
<geneLocation type="mitochondrion" evidence="2"/>
<sequence>MTVNFNFVCVLFFFLLMVHKSVVLEPTEFVVIKQADLQMFSVLGDISK</sequence>
<proteinExistence type="predicted"/>
<keyword evidence="1" id="KW-0732">Signal</keyword>
<evidence type="ECO:0000256" key="1">
    <source>
        <dbReference type="SAM" id="SignalP"/>
    </source>
</evidence>
<feature type="signal peptide" evidence="1">
    <location>
        <begin position="1"/>
        <end position="23"/>
    </location>
</feature>
<name>A0A1Y0B1U4_9LAMI</name>
<accession>A0A1Y0B1U4</accession>
<gene>
    <name evidence="2" type="ORF">AEK19_MT1211</name>
</gene>
<organism evidence="2">
    <name type="scientific">Utricularia reniformis</name>
    <dbReference type="NCBI Taxonomy" id="192314"/>
    <lineage>
        <taxon>Eukaryota</taxon>
        <taxon>Viridiplantae</taxon>
        <taxon>Streptophyta</taxon>
        <taxon>Embryophyta</taxon>
        <taxon>Tracheophyta</taxon>
        <taxon>Spermatophyta</taxon>
        <taxon>Magnoliopsida</taxon>
        <taxon>eudicotyledons</taxon>
        <taxon>Gunneridae</taxon>
        <taxon>Pentapetalae</taxon>
        <taxon>asterids</taxon>
        <taxon>lamiids</taxon>
        <taxon>Lamiales</taxon>
        <taxon>Lentibulariaceae</taxon>
        <taxon>Utricularia</taxon>
    </lineage>
</organism>
<dbReference type="AlphaFoldDB" id="A0A1Y0B1U4"/>
<dbReference type="EMBL" id="KY774314">
    <property type="protein sequence ID" value="ART31425.1"/>
    <property type="molecule type" value="Genomic_DNA"/>
</dbReference>
<evidence type="ECO:0000313" key="2">
    <source>
        <dbReference type="EMBL" id="ART31425.1"/>
    </source>
</evidence>
<keyword evidence="2" id="KW-0496">Mitochondrion</keyword>